<sequence length="406" mass="47043">MGTTTTIEEFYRRQNKSSSREYQEQRQCQRRPLSQSSISVNVQARSENTSAPADSIRNRSRNPYWNPFFSLLSLEKKALSSDDDVGDDDDDEADQLEDEIDQESLLQQRHYSSSQQSSKQSRGESIISLYTSSDSQATFIEANTQAKHSEVIQFRAIQPKDRIQIQQLHEQWFPVEYQQEFYDDLCLHQRMCHSGHELYTMVATIPKTKSDLKDGNTDDQSNENMNKNDDGQVQYTEEEEEDPFNCSSSDERIIACLVGCVLGAHKINSNSRKLLVPAFPQKHSKLFYIMTLGTVSEYRHLGLATQLVQNVIQKIVQRDAEIGTIYLHVITYNEAAIRFYEDKLGFWKVQEIPQYYSIDGNTYNCYLYAKYFHGNRGHLDFLKVVTRWLTSLWASISSQVMFKSRN</sequence>
<keyword evidence="2" id="KW-0808">Transferase</keyword>
<feature type="region of interest" description="Disordered" evidence="6">
    <location>
        <begin position="209"/>
        <end position="246"/>
    </location>
</feature>
<gene>
    <name evidence="8" type="ORF">IV203_004893</name>
    <name evidence="9" type="ORF">IV203_030152</name>
</gene>
<dbReference type="PROSITE" id="PS51186">
    <property type="entry name" value="GNAT"/>
    <property type="match status" value="1"/>
</dbReference>
<evidence type="ECO:0000256" key="6">
    <source>
        <dbReference type="SAM" id="MobiDB-lite"/>
    </source>
</evidence>
<evidence type="ECO:0000256" key="5">
    <source>
        <dbReference type="ARBA" id="ARBA00048017"/>
    </source>
</evidence>
<proteinExistence type="predicted"/>
<keyword evidence="4" id="KW-0012">Acyltransferase</keyword>
<comment type="caution">
    <text evidence="8">The sequence shown here is derived from an EMBL/GenBank/DDBJ whole genome shotgun (WGS) entry which is preliminary data.</text>
</comment>
<keyword evidence="3" id="KW-0156">Chromatin regulator</keyword>
<dbReference type="InterPro" id="IPR045141">
    <property type="entry name" value="NAA60-like"/>
</dbReference>
<evidence type="ECO:0000256" key="3">
    <source>
        <dbReference type="ARBA" id="ARBA00022853"/>
    </source>
</evidence>
<dbReference type="Proteomes" id="UP000693970">
    <property type="component" value="Unassembled WGS sequence"/>
</dbReference>
<dbReference type="EC" id="2.3.1.48" evidence="1"/>
<reference evidence="8" key="2">
    <citation type="submission" date="2021-04" db="EMBL/GenBank/DDBJ databases">
        <authorList>
            <person name="Podell S."/>
        </authorList>
    </citation>
    <scope>NUCLEOTIDE SEQUENCE</scope>
    <source>
        <strain evidence="8">Hildebrandi</strain>
    </source>
</reference>
<dbReference type="Pfam" id="PF00583">
    <property type="entry name" value="Acetyltransf_1"/>
    <property type="match status" value="1"/>
</dbReference>
<feature type="domain" description="N-acetyltransferase" evidence="7">
    <location>
        <begin position="152"/>
        <end position="373"/>
    </location>
</feature>
<dbReference type="InterPro" id="IPR000182">
    <property type="entry name" value="GNAT_dom"/>
</dbReference>
<feature type="compositionally biased region" description="Polar residues" evidence="6">
    <location>
        <begin position="218"/>
        <end position="235"/>
    </location>
</feature>
<evidence type="ECO:0000313" key="9">
    <source>
        <dbReference type="EMBL" id="KAG7367481.1"/>
    </source>
</evidence>
<feature type="region of interest" description="Disordered" evidence="6">
    <location>
        <begin position="1"/>
        <end position="59"/>
    </location>
</feature>
<reference evidence="8" key="1">
    <citation type="journal article" date="2021" name="Sci. Rep.">
        <title>Diploid genomic architecture of Nitzschia inconspicua, an elite biomass production diatom.</title>
        <authorList>
            <person name="Oliver A."/>
            <person name="Podell S."/>
            <person name="Pinowska A."/>
            <person name="Traller J.C."/>
            <person name="Smith S.R."/>
            <person name="McClure R."/>
            <person name="Beliaev A."/>
            <person name="Bohutskyi P."/>
            <person name="Hill E.A."/>
            <person name="Rabines A."/>
            <person name="Zheng H."/>
            <person name="Allen L.Z."/>
            <person name="Kuo A."/>
            <person name="Grigoriev I.V."/>
            <person name="Allen A.E."/>
            <person name="Hazlebeck D."/>
            <person name="Allen E.E."/>
        </authorList>
    </citation>
    <scope>NUCLEOTIDE SEQUENCE</scope>
    <source>
        <strain evidence="8">Hildebrandi</strain>
    </source>
</reference>
<dbReference type="GO" id="GO:0004596">
    <property type="term" value="F:protein-N-terminal amino-acid acetyltransferase activity"/>
    <property type="evidence" value="ECO:0007669"/>
    <property type="project" value="InterPro"/>
</dbReference>
<feature type="compositionally biased region" description="Polar residues" evidence="6">
    <location>
        <begin position="32"/>
        <end position="52"/>
    </location>
</feature>
<evidence type="ECO:0000313" key="10">
    <source>
        <dbReference type="Proteomes" id="UP000693970"/>
    </source>
</evidence>
<dbReference type="EMBL" id="JAGRRH010000088">
    <property type="protein sequence ID" value="KAG7337302.1"/>
    <property type="molecule type" value="Genomic_DNA"/>
</dbReference>
<dbReference type="GO" id="GO:0000139">
    <property type="term" value="C:Golgi membrane"/>
    <property type="evidence" value="ECO:0007669"/>
    <property type="project" value="TreeGrafter"/>
</dbReference>
<dbReference type="OrthoDB" id="47374at2759"/>
<organism evidence="8 10">
    <name type="scientific">Nitzschia inconspicua</name>
    <dbReference type="NCBI Taxonomy" id="303405"/>
    <lineage>
        <taxon>Eukaryota</taxon>
        <taxon>Sar</taxon>
        <taxon>Stramenopiles</taxon>
        <taxon>Ochrophyta</taxon>
        <taxon>Bacillariophyta</taxon>
        <taxon>Bacillariophyceae</taxon>
        <taxon>Bacillariophycidae</taxon>
        <taxon>Bacillariales</taxon>
        <taxon>Bacillariaceae</taxon>
        <taxon>Nitzschia</taxon>
    </lineage>
</organism>
<evidence type="ECO:0000259" key="7">
    <source>
        <dbReference type="PROSITE" id="PS51186"/>
    </source>
</evidence>
<dbReference type="GO" id="GO:0004402">
    <property type="term" value="F:histone acetyltransferase activity"/>
    <property type="evidence" value="ECO:0007669"/>
    <property type="project" value="TreeGrafter"/>
</dbReference>
<dbReference type="AlphaFoldDB" id="A0A9K3P7U0"/>
<dbReference type="EMBL" id="JAGRRH010000007">
    <property type="protein sequence ID" value="KAG7367481.1"/>
    <property type="molecule type" value="Genomic_DNA"/>
</dbReference>
<evidence type="ECO:0000256" key="4">
    <source>
        <dbReference type="ARBA" id="ARBA00023315"/>
    </source>
</evidence>
<protein>
    <recommendedName>
        <fullName evidence="1">histone acetyltransferase</fullName>
        <ecNumber evidence="1">2.3.1.48</ecNumber>
    </recommendedName>
</protein>
<evidence type="ECO:0000313" key="8">
    <source>
        <dbReference type="EMBL" id="KAG7337302.1"/>
    </source>
</evidence>
<dbReference type="PANTHER" id="PTHR14744">
    <property type="entry name" value="N-ALPHA-ACETYLTRANSFERASE 60"/>
    <property type="match status" value="1"/>
</dbReference>
<keyword evidence="10" id="KW-1185">Reference proteome</keyword>
<evidence type="ECO:0000256" key="1">
    <source>
        <dbReference type="ARBA" id="ARBA00013184"/>
    </source>
</evidence>
<evidence type="ECO:0000256" key="2">
    <source>
        <dbReference type="ARBA" id="ARBA00022679"/>
    </source>
</evidence>
<name>A0A9K3P7U0_9STRA</name>
<comment type="catalytic activity">
    <reaction evidence="5">
        <text>L-lysyl-[protein] + acetyl-CoA = N(6)-acetyl-L-lysyl-[protein] + CoA + H(+)</text>
        <dbReference type="Rhea" id="RHEA:45948"/>
        <dbReference type="Rhea" id="RHEA-COMP:9752"/>
        <dbReference type="Rhea" id="RHEA-COMP:10731"/>
        <dbReference type="ChEBI" id="CHEBI:15378"/>
        <dbReference type="ChEBI" id="CHEBI:29969"/>
        <dbReference type="ChEBI" id="CHEBI:57287"/>
        <dbReference type="ChEBI" id="CHEBI:57288"/>
        <dbReference type="ChEBI" id="CHEBI:61930"/>
        <dbReference type="EC" id="2.3.1.48"/>
    </reaction>
</comment>
<dbReference type="PANTHER" id="PTHR14744:SF15">
    <property type="entry name" value="N-ALPHA-ACETYLTRANSFERASE 60"/>
    <property type="match status" value="1"/>
</dbReference>
<dbReference type="CDD" id="cd04301">
    <property type="entry name" value="NAT_SF"/>
    <property type="match status" value="1"/>
</dbReference>
<accession>A0A9K3P7U0</accession>